<dbReference type="InterPro" id="IPR043148">
    <property type="entry name" value="TagF_C"/>
</dbReference>
<organism evidence="7 8">
    <name type="scientific">Vagococcus bubulae</name>
    <dbReference type="NCBI Taxonomy" id="1977868"/>
    <lineage>
        <taxon>Bacteria</taxon>
        <taxon>Bacillati</taxon>
        <taxon>Bacillota</taxon>
        <taxon>Bacilli</taxon>
        <taxon>Lactobacillales</taxon>
        <taxon>Enterococcaceae</taxon>
        <taxon>Vagococcus</taxon>
    </lineage>
</organism>
<protein>
    <recommendedName>
        <fullName evidence="9">CDP-glycerol--poly(Glycerophosphate) glycerophosphotransferase</fullName>
    </recommendedName>
</protein>
<sequence length="377" mass="44083">MKHLLVSFLKERYSWFIRQLSKKNQHCDVLKQVCYLMSFPNNNHGLIEALKNEYDVVVLYTKSCEEEARYLQNIGVSIYCLDTMSGLVRGVRQLSQSKVVIADNYFACLGDISFKETQTVYQLWHATGAIKQFGLEDKTAMKRSKKDKERFRRVYDAFDYVFVASERMGDVFKRSYGFSDEQILLTGFARTDYLVNQMEQTQQTDKRHILYLPTYRENSSLENWLLDIEYLSGQLSQQDLLQVKLHPHVTMTQKFAAKNVEWIVSTQSADDYIKQADVLITDYSSVAFDFTLANPEKQLIMYWPDEMIYNKTTGIQQAIKQDFPQPVAYTTLEILNQLNDTQKIDNQKFNQLWNTYNDGKATSRVVREIKEVMDGEK</sequence>
<dbReference type="EMBL" id="NGJT01000006">
    <property type="protein sequence ID" value="RST94794.1"/>
    <property type="molecule type" value="Genomic_DNA"/>
</dbReference>
<evidence type="ECO:0000256" key="1">
    <source>
        <dbReference type="ARBA" id="ARBA00004202"/>
    </source>
</evidence>
<keyword evidence="8" id="KW-1185">Reference proteome</keyword>
<keyword evidence="5" id="KW-0777">Teichoic acid biosynthesis</keyword>
<dbReference type="GO" id="GO:0005886">
    <property type="term" value="C:plasma membrane"/>
    <property type="evidence" value="ECO:0007669"/>
    <property type="project" value="UniProtKB-SubCell"/>
</dbReference>
<dbReference type="InterPro" id="IPR051612">
    <property type="entry name" value="Teichoic_Acid_Biosynth"/>
</dbReference>
<dbReference type="InterPro" id="IPR007554">
    <property type="entry name" value="Glycerophosphate_synth"/>
</dbReference>
<evidence type="ECO:0000313" key="8">
    <source>
        <dbReference type="Proteomes" id="UP000288490"/>
    </source>
</evidence>
<dbReference type="Pfam" id="PF04464">
    <property type="entry name" value="Glyphos_transf"/>
    <property type="match status" value="1"/>
</dbReference>
<proteinExistence type="inferred from homology"/>
<evidence type="ECO:0000256" key="5">
    <source>
        <dbReference type="ARBA" id="ARBA00022944"/>
    </source>
</evidence>
<comment type="subcellular location">
    <subcellularLocation>
        <location evidence="1">Cell membrane</location>
        <topology evidence="1">Peripheral membrane protein</topology>
    </subcellularLocation>
</comment>
<evidence type="ECO:0000256" key="3">
    <source>
        <dbReference type="ARBA" id="ARBA00022475"/>
    </source>
</evidence>
<dbReference type="InterPro" id="IPR043149">
    <property type="entry name" value="TagF_N"/>
</dbReference>
<accession>A0A429ZM66</accession>
<comment type="caution">
    <text evidence="7">The sequence shown here is derived from an EMBL/GenBank/DDBJ whole genome shotgun (WGS) entry which is preliminary data.</text>
</comment>
<comment type="similarity">
    <text evidence="2">Belongs to the CDP-glycerol glycerophosphotransferase family.</text>
</comment>
<dbReference type="GO" id="GO:0047355">
    <property type="term" value="F:CDP-glycerol glycerophosphotransferase activity"/>
    <property type="evidence" value="ECO:0007669"/>
    <property type="project" value="InterPro"/>
</dbReference>
<dbReference type="AlphaFoldDB" id="A0A429ZM66"/>
<gene>
    <name evidence="7" type="ORF">CBF36_04500</name>
</gene>
<dbReference type="GO" id="GO:0019350">
    <property type="term" value="P:teichoic acid biosynthetic process"/>
    <property type="evidence" value="ECO:0007669"/>
    <property type="project" value="UniProtKB-KW"/>
</dbReference>
<keyword evidence="6" id="KW-0472">Membrane</keyword>
<evidence type="ECO:0000256" key="4">
    <source>
        <dbReference type="ARBA" id="ARBA00022679"/>
    </source>
</evidence>
<dbReference type="Gene3D" id="3.40.50.12580">
    <property type="match status" value="1"/>
</dbReference>
<keyword evidence="4" id="KW-0808">Transferase</keyword>
<dbReference type="PANTHER" id="PTHR37316:SF1">
    <property type="entry name" value="TEICHOIC ACID GLYCEROL-PHOSPHATE PRIMASE"/>
    <property type="match status" value="1"/>
</dbReference>
<evidence type="ECO:0000256" key="6">
    <source>
        <dbReference type="ARBA" id="ARBA00023136"/>
    </source>
</evidence>
<dbReference type="RefSeq" id="WP_125956999.1">
    <property type="nucleotide sequence ID" value="NZ_NGJT01000006.1"/>
</dbReference>
<dbReference type="PANTHER" id="PTHR37316">
    <property type="entry name" value="TEICHOIC ACID GLYCEROL-PHOSPHATE PRIMASE"/>
    <property type="match status" value="1"/>
</dbReference>
<dbReference type="OrthoDB" id="9811865at2"/>
<dbReference type="SUPFAM" id="SSF53756">
    <property type="entry name" value="UDP-Glycosyltransferase/glycogen phosphorylase"/>
    <property type="match status" value="1"/>
</dbReference>
<reference evidence="7 8" key="1">
    <citation type="submission" date="2017-05" db="EMBL/GenBank/DDBJ databases">
        <title>Vagococcus spp. assemblies.</title>
        <authorList>
            <person name="Gulvik C.A."/>
        </authorList>
    </citation>
    <scope>NUCLEOTIDE SEQUENCE [LARGE SCALE GENOMIC DNA]</scope>
    <source>
        <strain evidence="7 8">SS1994</strain>
    </source>
</reference>
<evidence type="ECO:0000313" key="7">
    <source>
        <dbReference type="EMBL" id="RST94794.1"/>
    </source>
</evidence>
<evidence type="ECO:0000256" key="2">
    <source>
        <dbReference type="ARBA" id="ARBA00010488"/>
    </source>
</evidence>
<dbReference type="Gene3D" id="3.40.50.11820">
    <property type="match status" value="1"/>
</dbReference>
<keyword evidence="3" id="KW-1003">Cell membrane</keyword>
<dbReference type="Proteomes" id="UP000288490">
    <property type="component" value="Unassembled WGS sequence"/>
</dbReference>
<evidence type="ECO:0008006" key="9">
    <source>
        <dbReference type="Google" id="ProtNLM"/>
    </source>
</evidence>
<name>A0A429ZM66_9ENTE</name>